<proteinExistence type="predicted"/>
<name>A0ABV5HJS6_9VIBR</name>
<keyword evidence="2" id="KW-1185">Reference proteome</keyword>
<dbReference type="Proteomes" id="UP001589645">
    <property type="component" value="Unassembled WGS sequence"/>
</dbReference>
<evidence type="ECO:0000313" key="1">
    <source>
        <dbReference type="EMBL" id="MFB9134465.1"/>
    </source>
</evidence>
<dbReference type="RefSeq" id="WP_390190378.1">
    <property type="nucleotide sequence ID" value="NZ_JBHMEP010000001.1"/>
</dbReference>
<organism evidence="1 2">
    <name type="scientific">Vibrio olivae</name>
    <dbReference type="NCBI Taxonomy" id="1243002"/>
    <lineage>
        <taxon>Bacteria</taxon>
        <taxon>Pseudomonadati</taxon>
        <taxon>Pseudomonadota</taxon>
        <taxon>Gammaproteobacteria</taxon>
        <taxon>Vibrionales</taxon>
        <taxon>Vibrionaceae</taxon>
        <taxon>Vibrio</taxon>
    </lineage>
</organism>
<accession>A0ABV5HJS6</accession>
<sequence>MKIHTKGTNRHKRVLIDIETLSDLLSPSGLLTNSFNTASKSSLLSPLHESQVHSVLKTLRWITEAKNNFKIKMVLIKEPTELSAIDVVCGFKQLEEIIYQRTKIKRIDFISSTFRWFINKYGGEVLDGRTVSQCGFRSRFKNGGGLSGNISPKSITSATPFIFKTLSKTKKGIEIVYITIDPDWLDGLVTSRSILEKSLKNAQIASFKNPNNSGKISSIRAMLELISHNKHANDIRSLLSREPNLISEIDAQKGLIQLEDLVQENGTGIQKASILRTFLNKWGGSLSNGKTIINSGFKSRFVNQGKTLACIEPVFISVKKSVQGIISTETHCINTYNFVSLLPPKSLMASALINAEKWAKKDPIELTCLESLEKLLLILSRKWTWKIKRLLVTEPCDISTDYIYQGFIALENIIQNNFEPDVQFFHSKNFRKFLNDYSGVLPDKINIRQCKFKTRFSATKKIIIPLVFKTKSKKNGVYSYHEKTLDLTEINSLYTHDGLLGKSLNIAAQSSLSEPIYASMINSIWKILRSIEKKGNLAIRTLLITPPNQITRALLIKGFQGLENLIETRKLNDKEKISILIRSFLSQRTTKLSNNLTIRQCQFKSRFKRPVPEKKLIVPLDENGDVKRSPILTSHQSLVELRKQISDYYEEAIQQILDACSEEIGRYKQLCNEVSPFIKTELNSDYIAEFVYEIPEEVSYYTDYFCSNNRDASFAKTKDFIDEYGVSTILASALQKRLKTSLTSHFQFPGQSFCIPPYVKTWFPKSGQTNDFIWSGTLLPRQILLVCFIRIVIFTTWNKDVVATLTPDDLPTELPDSPFIIQGNKNKVDKLTPEVTVHPHDHDIREVINYLIFHVRNMRNLGLNPQTVWETIHSVHLTFLSSGFIKRFCERSSHPTPYFTIEQLAKHQINLRYKIDSNLEKSRQERNHSKVKTTAGYMATPLAKIEYEANNAEFQRRLETTVQFLHAGEKSLISYNMDPRDIDHKLLASPDSDGEENATSLPRFLLGDGSSCANIWAPVDKHNLDQDICRGRKCHKDGGCVYNEIILSPYEFSFTLRKRKWFIPRCELLLNKYGREYFDTYIAPEMIFVFGLTRYVEKVNPALYREAMTRLTQEQETKL</sequence>
<protein>
    <submittedName>
        <fullName evidence="1">Uncharacterized protein</fullName>
    </submittedName>
</protein>
<evidence type="ECO:0000313" key="2">
    <source>
        <dbReference type="Proteomes" id="UP001589645"/>
    </source>
</evidence>
<comment type="caution">
    <text evidence="1">The sequence shown here is derived from an EMBL/GenBank/DDBJ whole genome shotgun (WGS) entry which is preliminary data.</text>
</comment>
<gene>
    <name evidence="1" type="ORF">ACFFUV_05695</name>
</gene>
<dbReference type="EMBL" id="JBHMEP010000001">
    <property type="protein sequence ID" value="MFB9134465.1"/>
    <property type="molecule type" value="Genomic_DNA"/>
</dbReference>
<reference evidence="1 2" key="1">
    <citation type="submission" date="2024-09" db="EMBL/GenBank/DDBJ databases">
        <authorList>
            <person name="Sun Q."/>
            <person name="Mori K."/>
        </authorList>
    </citation>
    <scope>NUCLEOTIDE SEQUENCE [LARGE SCALE GENOMIC DNA]</scope>
    <source>
        <strain evidence="1 2">CECT 8064</strain>
    </source>
</reference>